<dbReference type="InterPro" id="IPR005625">
    <property type="entry name" value="PepSY-ass_TM"/>
</dbReference>
<comment type="caution">
    <text evidence="2">The sequence shown here is derived from an EMBL/GenBank/DDBJ whole genome shotgun (WGS) entry which is preliminary data.</text>
</comment>
<organism evidence="2 3">
    <name type="scientific">Maribacter chungangensis</name>
    <dbReference type="NCBI Taxonomy" id="1069117"/>
    <lineage>
        <taxon>Bacteria</taxon>
        <taxon>Pseudomonadati</taxon>
        <taxon>Bacteroidota</taxon>
        <taxon>Flavobacteriia</taxon>
        <taxon>Flavobacteriales</taxon>
        <taxon>Flavobacteriaceae</taxon>
        <taxon>Maribacter</taxon>
    </lineage>
</organism>
<evidence type="ECO:0000256" key="1">
    <source>
        <dbReference type="SAM" id="Phobius"/>
    </source>
</evidence>
<keyword evidence="1" id="KW-0812">Transmembrane</keyword>
<dbReference type="PANTHER" id="PTHR34219">
    <property type="entry name" value="IRON-REGULATED INNER MEMBRANE PROTEIN-RELATED"/>
    <property type="match status" value="1"/>
</dbReference>
<dbReference type="PANTHER" id="PTHR34219:SF8">
    <property type="entry name" value="PEPSY DOMAIN-CONTAINING PROTEIN"/>
    <property type="match status" value="1"/>
</dbReference>
<dbReference type="RefSeq" id="WP_379932957.1">
    <property type="nucleotide sequence ID" value="NZ_JBHTHY010000003.1"/>
</dbReference>
<feature type="transmembrane region" description="Helical" evidence="1">
    <location>
        <begin position="183"/>
        <end position="204"/>
    </location>
</feature>
<proteinExistence type="predicted"/>
<keyword evidence="3" id="KW-1185">Reference proteome</keyword>
<feature type="transmembrane region" description="Helical" evidence="1">
    <location>
        <begin position="134"/>
        <end position="157"/>
    </location>
</feature>
<feature type="transmembrane region" description="Helical" evidence="1">
    <location>
        <begin position="331"/>
        <end position="352"/>
    </location>
</feature>
<keyword evidence="1" id="KW-1133">Transmembrane helix</keyword>
<sequence>MKVNKKIFFKIHGWIGIRLSILFFIVCFSGTLATLSHEMDWLFIPAIRAVPQPELASRNLIMDNFRKAHPSGEVTFWLRTDEPYLCDIIYKEEGGQRTYVFANPYTGAIQGKAQLTFQRFFRDLHYFLFVPFQIGHFTVLIFGFLLLISLITALVFYKQWWRKLFELKMGNGPLVFFRSLHRLVGVWSVPFTLLFSITGIWYFMERANVAGVGDLGNPPVPVVASLEEGVQATGDAAKIDYDRAVALAKQEIPGLVVGDISPKRGEAGLIYLTGKSDVPLVRQRANRVYIDPTTYQVVASQNAKDIGAVLYLNDIADPLHFGNFGGLITKFIWFIFGLGISGLVLTGIWITVKRKAIKRKKDNKPTMGKWRFVNWGFYAIMMGFMYYILYDRYSVSMNTFATITFGWLLFIMGCYYLFVYKIEKSIAKG</sequence>
<evidence type="ECO:0000313" key="2">
    <source>
        <dbReference type="EMBL" id="MFD0796965.1"/>
    </source>
</evidence>
<accession>A0ABW3B1F7</accession>
<dbReference type="Pfam" id="PF03929">
    <property type="entry name" value="PepSY_TM"/>
    <property type="match status" value="1"/>
</dbReference>
<name>A0ABW3B1F7_9FLAO</name>
<dbReference type="Proteomes" id="UP001597012">
    <property type="component" value="Unassembled WGS sequence"/>
</dbReference>
<gene>
    <name evidence="2" type="ORF">ACFQZJ_05805</name>
</gene>
<protein>
    <submittedName>
        <fullName evidence="2">PepSY-associated TM helix domain-containing protein</fullName>
    </submittedName>
</protein>
<evidence type="ECO:0000313" key="3">
    <source>
        <dbReference type="Proteomes" id="UP001597012"/>
    </source>
</evidence>
<reference evidence="3" key="1">
    <citation type="journal article" date="2019" name="Int. J. Syst. Evol. Microbiol.">
        <title>The Global Catalogue of Microorganisms (GCM) 10K type strain sequencing project: providing services to taxonomists for standard genome sequencing and annotation.</title>
        <authorList>
            <consortium name="The Broad Institute Genomics Platform"/>
            <consortium name="The Broad Institute Genome Sequencing Center for Infectious Disease"/>
            <person name="Wu L."/>
            <person name="Ma J."/>
        </authorList>
    </citation>
    <scope>NUCLEOTIDE SEQUENCE [LARGE SCALE GENOMIC DNA]</scope>
    <source>
        <strain evidence="3">CCUG 61948</strain>
    </source>
</reference>
<dbReference type="EMBL" id="JBHTHY010000003">
    <property type="protein sequence ID" value="MFD0796965.1"/>
    <property type="molecule type" value="Genomic_DNA"/>
</dbReference>
<feature type="transmembrane region" description="Helical" evidence="1">
    <location>
        <begin position="372"/>
        <end position="389"/>
    </location>
</feature>
<feature type="transmembrane region" description="Helical" evidence="1">
    <location>
        <begin position="395"/>
        <end position="418"/>
    </location>
</feature>
<keyword evidence="1" id="KW-0472">Membrane</keyword>
<feature type="transmembrane region" description="Helical" evidence="1">
    <location>
        <begin position="12"/>
        <end position="35"/>
    </location>
</feature>